<evidence type="ECO:0000256" key="1">
    <source>
        <dbReference type="ARBA" id="ARBA00007818"/>
    </source>
</evidence>
<evidence type="ECO:0000313" key="4">
    <source>
        <dbReference type="EMBL" id="CAD6193652.1"/>
    </source>
</evidence>
<keyword evidence="3" id="KW-0862">Zinc</keyword>
<dbReference type="PANTHER" id="PTHR12857:SF0">
    <property type="entry name" value="CXXC MOTIF CONTAINING ZINC BINDING PROTEIN"/>
    <property type="match status" value="1"/>
</dbReference>
<evidence type="ECO:0000313" key="5">
    <source>
        <dbReference type="Proteomes" id="UP000835052"/>
    </source>
</evidence>
<protein>
    <submittedName>
        <fullName evidence="4">Uncharacterized protein</fullName>
    </submittedName>
</protein>
<organism evidence="4 5">
    <name type="scientific">Caenorhabditis auriculariae</name>
    <dbReference type="NCBI Taxonomy" id="2777116"/>
    <lineage>
        <taxon>Eukaryota</taxon>
        <taxon>Metazoa</taxon>
        <taxon>Ecdysozoa</taxon>
        <taxon>Nematoda</taxon>
        <taxon>Chromadorea</taxon>
        <taxon>Rhabditida</taxon>
        <taxon>Rhabditina</taxon>
        <taxon>Rhabditomorpha</taxon>
        <taxon>Rhabditoidea</taxon>
        <taxon>Rhabditidae</taxon>
        <taxon>Peloderinae</taxon>
        <taxon>Caenorhabditis</taxon>
    </lineage>
</organism>
<dbReference type="InterPro" id="IPR008584">
    <property type="entry name" value="CXXC_Zn-binding_euk"/>
</dbReference>
<dbReference type="Pfam" id="PF05907">
    <property type="entry name" value="CXXC_Zn-b_euk"/>
    <property type="match status" value="1"/>
</dbReference>
<comment type="caution">
    <text evidence="4">The sequence shown here is derived from an EMBL/GenBank/DDBJ whole genome shotgun (WGS) entry which is preliminary data.</text>
</comment>
<dbReference type="GO" id="GO:0008270">
    <property type="term" value="F:zinc ion binding"/>
    <property type="evidence" value="ECO:0007669"/>
    <property type="project" value="TreeGrafter"/>
</dbReference>
<accession>A0A8S1HEZ0</accession>
<dbReference type="EMBL" id="CAJGYM010000037">
    <property type="protein sequence ID" value="CAD6193652.1"/>
    <property type="molecule type" value="Genomic_DNA"/>
</dbReference>
<keyword evidence="2" id="KW-0479">Metal-binding</keyword>
<evidence type="ECO:0000256" key="2">
    <source>
        <dbReference type="ARBA" id="ARBA00022723"/>
    </source>
</evidence>
<evidence type="ECO:0000256" key="3">
    <source>
        <dbReference type="ARBA" id="ARBA00022833"/>
    </source>
</evidence>
<gene>
    <name evidence="4" type="ORF">CAUJ_LOCUS9571</name>
</gene>
<comment type="similarity">
    <text evidence="1">Belongs to the UPF0587 family.</text>
</comment>
<dbReference type="OrthoDB" id="10248838at2759"/>
<dbReference type="Proteomes" id="UP000835052">
    <property type="component" value="Unassembled WGS sequence"/>
</dbReference>
<dbReference type="PANTHER" id="PTHR12857">
    <property type="entry name" value="CXXC MOTIF CONTAINING ZINC BINDING PROTEIN"/>
    <property type="match status" value="1"/>
</dbReference>
<sequence>MPFFALEFKMTMSGLKTLKLEDPSNIQWELKLKCSSCGDVPDRWRYVVANESEPIPGSRGEANYIEKCKGCGHLNTLSILEDCFKPYVEDKNESWQPVMIMDSRGFEPVGFGQASNWIADTNDSSSTFNEISFSSSEDWADYDSQTNEPVSIENFESRFQVVKNPHKK</sequence>
<name>A0A8S1HEZ0_9PELO</name>
<dbReference type="SUPFAM" id="SSF141678">
    <property type="entry name" value="MAL13P1.257-like"/>
    <property type="match status" value="1"/>
</dbReference>
<keyword evidence="5" id="KW-1185">Reference proteome</keyword>
<proteinExistence type="inferred from homology"/>
<dbReference type="AlphaFoldDB" id="A0A8S1HEZ0"/>
<reference evidence="4" key="1">
    <citation type="submission" date="2020-10" db="EMBL/GenBank/DDBJ databases">
        <authorList>
            <person name="Kikuchi T."/>
        </authorList>
    </citation>
    <scope>NUCLEOTIDE SEQUENCE</scope>
    <source>
        <strain evidence="4">NKZ352</strain>
    </source>
</reference>